<evidence type="ECO:0000313" key="3">
    <source>
        <dbReference type="EMBL" id="KRK60123.1"/>
    </source>
</evidence>
<dbReference type="Proteomes" id="UP000051883">
    <property type="component" value="Unassembled WGS sequence"/>
</dbReference>
<evidence type="ECO:0000313" key="4">
    <source>
        <dbReference type="Proteomes" id="UP000003675"/>
    </source>
</evidence>
<dbReference type="EMBL" id="ACLL01000011">
    <property type="protein sequence ID" value="EEW54480.1"/>
    <property type="molecule type" value="Genomic_DNA"/>
</dbReference>
<accession>C8P4X4</accession>
<comment type="caution">
    <text evidence="2">The sequence shown here is derived from an EMBL/GenBank/DDBJ whole genome shotgun (WGS) entry which is preliminary data.</text>
</comment>
<evidence type="ECO:0000313" key="2">
    <source>
        <dbReference type="EMBL" id="EEW54480.1"/>
    </source>
</evidence>
<dbReference type="Proteomes" id="UP000003675">
    <property type="component" value="Unassembled WGS sequence"/>
</dbReference>
<feature type="compositionally biased region" description="Low complexity" evidence="1">
    <location>
        <begin position="39"/>
        <end position="57"/>
    </location>
</feature>
<evidence type="ECO:0000313" key="5">
    <source>
        <dbReference type="Proteomes" id="UP000051883"/>
    </source>
</evidence>
<organism evidence="2 4">
    <name type="scientific">Limosilactobacillus antri DSM 16041</name>
    <dbReference type="NCBI Taxonomy" id="525309"/>
    <lineage>
        <taxon>Bacteria</taxon>
        <taxon>Bacillati</taxon>
        <taxon>Bacillota</taxon>
        <taxon>Bacilli</taxon>
        <taxon>Lactobacillales</taxon>
        <taxon>Lactobacillaceae</taxon>
        <taxon>Limosilactobacillus</taxon>
    </lineage>
</organism>
<dbReference type="PATRIC" id="fig|525309.8.peg.1982"/>
<gene>
    <name evidence="3" type="ORF">FC31_GL001910</name>
    <name evidence="2" type="ORF">HMPREF0494_0368</name>
</gene>
<dbReference type="STRING" id="525309.HMPREF0494_0368"/>
<dbReference type="EMBL" id="AZDK01000007">
    <property type="protein sequence ID" value="KRK60123.1"/>
    <property type="molecule type" value="Genomic_DNA"/>
</dbReference>
<feature type="region of interest" description="Disordered" evidence="1">
    <location>
        <begin position="39"/>
        <end position="71"/>
    </location>
</feature>
<dbReference type="RefSeq" id="WP_007123675.1">
    <property type="nucleotide sequence ID" value="NZ_AZDK01000007.1"/>
</dbReference>
<dbReference type="HOGENOM" id="CLU_1560948_0_0_9"/>
<keyword evidence="5" id="KW-1185">Reference proteome</keyword>
<evidence type="ECO:0000256" key="1">
    <source>
        <dbReference type="SAM" id="MobiDB-lite"/>
    </source>
</evidence>
<reference evidence="3 5" key="2">
    <citation type="journal article" date="2015" name="Genome Announc.">
        <title>Expanding the biotechnology potential of lactobacilli through comparative genomics of 213 strains and associated genera.</title>
        <authorList>
            <person name="Sun Z."/>
            <person name="Harris H.M."/>
            <person name="McCann A."/>
            <person name="Guo C."/>
            <person name="Argimon S."/>
            <person name="Zhang W."/>
            <person name="Yang X."/>
            <person name="Jeffery I.B."/>
            <person name="Cooney J.C."/>
            <person name="Kagawa T.F."/>
            <person name="Liu W."/>
            <person name="Song Y."/>
            <person name="Salvetti E."/>
            <person name="Wrobel A."/>
            <person name="Rasinkangas P."/>
            <person name="Parkhill J."/>
            <person name="Rea M.C."/>
            <person name="O'Sullivan O."/>
            <person name="Ritari J."/>
            <person name="Douillard F.P."/>
            <person name="Paul Ross R."/>
            <person name="Yang R."/>
            <person name="Briner A.E."/>
            <person name="Felis G.E."/>
            <person name="de Vos W.M."/>
            <person name="Barrangou R."/>
            <person name="Klaenhammer T.R."/>
            <person name="Caufield P.W."/>
            <person name="Cui Y."/>
            <person name="Zhang H."/>
            <person name="O'Toole P.W."/>
        </authorList>
    </citation>
    <scope>NUCLEOTIDE SEQUENCE [LARGE SCALE GENOMIC DNA]</scope>
    <source>
        <strain evidence="3 5">DSM 16041</strain>
    </source>
</reference>
<reference evidence="2 4" key="1">
    <citation type="submission" date="2009-09" db="EMBL/GenBank/DDBJ databases">
        <authorList>
            <person name="Qin X."/>
            <person name="Bachman B."/>
            <person name="Battles P."/>
            <person name="Bell A."/>
            <person name="Bess C."/>
            <person name="Bickham C."/>
            <person name="Chaboub L."/>
            <person name="Chen D."/>
            <person name="Coyle M."/>
            <person name="Deiros D.R."/>
            <person name="Dinh H."/>
            <person name="Forbes L."/>
            <person name="Fowler G."/>
            <person name="Francisco L."/>
            <person name="Fu Q."/>
            <person name="Gubbala S."/>
            <person name="Hale W."/>
            <person name="Han Y."/>
            <person name="Hemphill L."/>
            <person name="Highlander S.K."/>
            <person name="Hirani K."/>
            <person name="Hogues M."/>
            <person name="Jackson L."/>
            <person name="Jakkamsetti A."/>
            <person name="Javaid M."/>
            <person name="Jiang H."/>
            <person name="Korchina V."/>
            <person name="Kovar C."/>
            <person name="Lara F."/>
            <person name="Lee S."/>
            <person name="Mata R."/>
            <person name="Mathew T."/>
            <person name="Moen C."/>
            <person name="Morales K."/>
            <person name="Munidasa M."/>
            <person name="Nazareth L."/>
            <person name="Ngo R."/>
            <person name="Nguyen L."/>
            <person name="Okwuonu G."/>
            <person name="Ongeri F."/>
            <person name="Patil S."/>
            <person name="Petrosino J."/>
            <person name="Pham C."/>
            <person name="Pham P."/>
            <person name="Pu L.-L."/>
            <person name="Puazo M."/>
            <person name="Raj R."/>
            <person name="Reid J."/>
            <person name="Rouhana J."/>
            <person name="Saada N."/>
            <person name="Shang Y."/>
            <person name="Simmons D."/>
            <person name="Thornton R."/>
            <person name="Warren J."/>
            <person name="Weissenberger G."/>
            <person name="Zhang J."/>
            <person name="Zhang L."/>
            <person name="Zhou C."/>
            <person name="Zhu D."/>
            <person name="Muzny D."/>
            <person name="Worley K."/>
            <person name="Gibbs R."/>
        </authorList>
    </citation>
    <scope>NUCLEOTIDE SEQUENCE [LARGE SCALE GENOMIC DNA]</scope>
    <source>
        <strain evidence="2 4">DSM 16041</strain>
    </source>
</reference>
<dbReference type="eggNOG" id="ENOG5033QB2">
    <property type="taxonomic scope" value="Bacteria"/>
</dbReference>
<sequence>MNCQPATALLYITLISAKKEENLSLQPSFLVSSAQADDNTAPATNAQSTAAATTAPAEKQPPKVVSTKVDGEPDVNTTGIEVFDPVQVTVKTDHFTNDNLLTKDGLGWTEDTEIIPIKGHAVGIINEGTYWGKENPSEPVTAYSFNRGDSGRITYIGKTLSGIDLDLTNWR</sequence>
<protein>
    <submittedName>
        <fullName evidence="2">Uncharacterized protein</fullName>
    </submittedName>
</protein>
<proteinExistence type="predicted"/>
<name>C8P4X4_9LACO</name>
<dbReference type="AlphaFoldDB" id="C8P4X4"/>